<protein>
    <submittedName>
        <fullName evidence="10">Cation diffusion facilitator family transporter</fullName>
    </submittedName>
</protein>
<dbReference type="Proteomes" id="UP001596250">
    <property type="component" value="Unassembled WGS sequence"/>
</dbReference>
<dbReference type="EMBL" id="JBHSQV010000186">
    <property type="protein sequence ID" value="MFC5989026.1"/>
    <property type="molecule type" value="Genomic_DNA"/>
</dbReference>
<keyword evidence="6 7" id="KW-0472">Membrane</keyword>
<evidence type="ECO:0000256" key="5">
    <source>
        <dbReference type="ARBA" id="ARBA00022989"/>
    </source>
</evidence>
<organism evidence="10 11">
    <name type="scientific">Marinicrinis lubricantis</name>
    <dbReference type="NCBI Taxonomy" id="2086470"/>
    <lineage>
        <taxon>Bacteria</taxon>
        <taxon>Bacillati</taxon>
        <taxon>Bacillota</taxon>
        <taxon>Bacilli</taxon>
        <taxon>Bacillales</taxon>
        <taxon>Paenibacillaceae</taxon>
    </lineage>
</organism>
<dbReference type="Gene3D" id="1.20.1510.10">
    <property type="entry name" value="Cation efflux protein transmembrane domain"/>
    <property type="match status" value="1"/>
</dbReference>
<dbReference type="InterPro" id="IPR050291">
    <property type="entry name" value="CDF_Transporter"/>
</dbReference>
<feature type="transmembrane region" description="Helical" evidence="7">
    <location>
        <begin position="117"/>
        <end position="133"/>
    </location>
</feature>
<evidence type="ECO:0000313" key="11">
    <source>
        <dbReference type="Proteomes" id="UP001596250"/>
    </source>
</evidence>
<feature type="domain" description="Cation efflux protein transmembrane" evidence="8">
    <location>
        <begin position="15"/>
        <end position="206"/>
    </location>
</feature>
<evidence type="ECO:0000259" key="9">
    <source>
        <dbReference type="Pfam" id="PF16916"/>
    </source>
</evidence>
<feature type="domain" description="Cation efflux protein cytoplasmic" evidence="9">
    <location>
        <begin position="214"/>
        <end position="287"/>
    </location>
</feature>
<dbReference type="SUPFAM" id="SSF160240">
    <property type="entry name" value="Cation efflux protein cytoplasmic domain-like"/>
    <property type="match status" value="1"/>
</dbReference>
<evidence type="ECO:0000256" key="3">
    <source>
        <dbReference type="ARBA" id="ARBA00022448"/>
    </source>
</evidence>
<evidence type="ECO:0000256" key="4">
    <source>
        <dbReference type="ARBA" id="ARBA00022692"/>
    </source>
</evidence>
<evidence type="ECO:0000256" key="2">
    <source>
        <dbReference type="ARBA" id="ARBA00008114"/>
    </source>
</evidence>
<dbReference type="PANTHER" id="PTHR43840:SF50">
    <property type="entry name" value="MANGANESE EFFLUX SYSTEM PROTEIN MNES"/>
    <property type="match status" value="1"/>
</dbReference>
<name>A0ABW1IVI0_9BACL</name>
<keyword evidence="4 7" id="KW-0812">Transmembrane</keyword>
<keyword evidence="5 7" id="KW-1133">Transmembrane helix</keyword>
<dbReference type="InterPro" id="IPR002524">
    <property type="entry name" value="Cation_efflux"/>
</dbReference>
<comment type="caution">
    <text evidence="10">The sequence shown here is derived from an EMBL/GenBank/DDBJ whole genome shotgun (WGS) entry which is preliminary data.</text>
</comment>
<dbReference type="Gene3D" id="3.30.70.1350">
    <property type="entry name" value="Cation efflux protein, cytoplasmic domain"/>
    <property type="match status" value="1"/>
</dbReference>
<comment type="subcellular location">
    <subcellularLocation>
        <location evidence="1">Membrane</location>
        <topology evidence="1">Multi-pass membrane protein</topology>
    </subcellularLocation>
</comment>
<keyword evidence="3" id="KW-0813">Transport</keyword>
<accession>A0ABW1IVI0</accession>
<dbReference type="Pfam" id="PF01545">
    <property type="entry name" value="Cation_efflux"/>
    <property type="match status" value="1"/>
</dbReference>
<dbReference type="PANTHER" id="PTHR43840">
    <property type="entry name" value="MITOCHONDRIAL METAL TRANSPORTER 1-RELATED"/>
    <property type="match status" value="1"/>
</dbReference>
<dbReference type="NCBIfam" id="TIGR01297">
    <property type="entry name" value="CDF"/>
    <property type="match status" value="1"/>
</dbReference>
<dbReference type="InterPro" id="IPR027469">
    <property type="entry name" value="Cation_efflux_TMD_sf"/>
</dbReference>
<dbReference type="InterPro" id="IPR058533">
    <property type="entry name" value="Cation_efflux_TM"/>
</dbReference>
<feature type="transmembrane region" description="Helical" evidence="7">
    <location>
        <begin position="82"/>
        <end position="102"/>
    </location>
</feature>
<dbReference type="InterPro" id="IPR027470">
    <property type="entry name" value="Cation_efflux_CTD"/>
</dbReference>
<keyword evidence="11" id="KW-1185">Reference proteome</keyword>
<dbReference type="Pfam" id="PF16916">
    <property type="entry name" value="ZT_dimer"/>
    <property type="match status" value="1"/>
</dbReference>
<reference evidence="11" key="1">
    <citation type="journal article" date="2019" name="Int. J. Syst. Evol. Microbiol.">
        <title>The Global Catalogue of Microorganisms (GCM) 10K type strain sequencing project: providing services to taxonomists for standard genome sequencing and annotation.</title>
        <authorList>
            <consortium name="The Broad Institute Genomics Platform"/>
            <consortium name="The Broad Institute Genome Sequencing Center for Infectious Disease"/>
            <person name="Wu L."/>
            <person name="Ma J."/>
        </authorList>
    </citation>
    <scope>NUCLEOTIDE SEQUENCE [LARGE SCALE GENOMIC DNA]</scope>
    <source>
        <strain evidence="11">CCM 8749</strain>
    </source>
</reference>
<comment type="similarity">
    <text evidence="2">Belongs to the cation diffusion facilitator (CDF) transporter (TC 2.A.4) family.</text>
</comment>
<feature type="transmembrane region" description="Helical" evidence="7">
    <location>
        <begin position="12"/>
        <end position="36"/>
    </location>
</feature>
<proteinExistence type="inferred from homology"/>
<dbReference type="InterPro" id="IPR036837">
    <property type="entry name" value="Cation_efflux_CTD_sf"/>
</dbReference>
<evidence type="ECO:0000313" key="10">
    <source>
        <dbReference type="EMBL" id="MFC5989026.1"/>
    </source>
</evidence>
<dbReference type="RefSeq" id="WP_379896572.1">
    <property type="nucleotide sequence ID" value="NZ_CBCSCT010000005.1"/>
</dbReference>
<sequence>METYQDLKQGEKGAWVSIGAYLLLSAIKLGVGFYAASEALMADGWNNTTDIIASVAVLIGLRISRKPPDEDHPYGHFRAETISAMVASFVMAVVGIEVLWGAVRTFMDGTEGTPDPLAAWVALGSAVFMYGIYRYNLRLAKQINNQALLAAAQDNRSDAFVSVGALIGIVGAQFGAAWLDPLAACAVGLIILKTAWDIFRESSLTLTDGFDAVEEIEELSKCIETIAGVRNVKDVKARRHGNRVFLDATIAVSPQMSVKESHDITEKIERQLKKQYHINYAHIHIEPDEQQQRIT</sequence>
<evidence type="ECO:0000256" key="7">
    <source>
        <dbReference type="SAM" id="Phobius"/>
    </source>
</evidence>
<dbReference type="SUPFAM" id="SSF161111">
    <property type="entry name" value="Cation efflux protein transmembrane domain-like"/>
    <property type="match status" value="1"/>
</dbReference>
<evidence type="ECO:0000256" key="6">
    <source>
        <dbReference type="ARBA" id="ARBA00023136"/>
    </source>
</evidence>
<evidence type="ECO:0000259" key="8">
    <source>
        <dbReference type="Pfam" id="PF01545"/>
    </source>
</evidence>
<gene>
    <name evidence="10" type="ORF">ACFPXP_21695</name>
</gene>
<evidence type="ECO:0000256" key="1">
    <source>
        <dbReference type="ARBA" id="ARBA00004141"/>
    </source>
</evidence>
<feature type="transmembrane region" description="Helical" evidence="7">
    <location>
        <begin position="42"/>
        <end position="61"/>
    </location>
</feature>